<dbReference type="InterPro" id="IPR001128">
    <property type="entry name" value="Cyt_P450"/>
</dbReference>
<comment type="similarity">
    <text evidence="3 11">Belongs to the cytochrome P450 family.</text>
</comment>
<name>A0A6P3Z8N1_ZIZJJ</name>
<evidence type="ECO:0000256" key="4">
    <source>
        <dbReference type="ARBA" id="ARBA00022617"/>
    </source>
</evidence>
<dbReference type="GO" id="GO:0020037">
    <property type="term" value="F:heme binding"/>
    <property type="evidence" value="ECO:0007669"/>
    <property type="project" value="InterPro"/>
</dbReference>
<keyword evidence="12" id="KW-0732">Signal</keyword>
<dbReference type="InterPro" id="IPR017972">
    <property type="entry name" value="Cyt_P450_CS"/>
</dbReference>
<evidence type="ECO:0000256" key="2">
    <source>
        <dbReference type="ARBA" id="ARBA00004370"/>
    </source>
</evidence>
<evidence type="ECO:0000256" key="1">
    <source>
        <dbReference type="ARBA" id="ARBA00001971"/>
    </source>
</evidence>
<dbReference type="InParanoid" id="A0A6P3Z8N1"/>
<dbReference type="Proteomes" id="UP001652623">
    <property type="component" value="Chromosome 10"/>
</dbReference>
<dbReference type="GO" id="GO:0016705">
    <property type="term" value="F:oxidoreductase activity, acting on paired donors, with incorporation or reduction of molecular oxygen"/>
    <property type="evidence" value="ECO:0007669"/>
    <property type="project" value="InterPro"/>
</dbReference>
<organism evidence="13 14">
    <name type="scientific">Ziziphus jujuba</name>
    <name type="common">Chinese jujube</name>
    <name type="synonym">Ziziphus sativa</name>
    <dbReference type="NCBI Taxonomy" id="326968"/>
    <lineage>
        <taxon>Eukaryota</taxon>
        <taxon>Viridiplantae</taxon>
        <taxon>Streptophyta</taxon>
        <taxon>Embryophyta</taxon>
        <taxon>Tracheophyta</taxon>
        <taxon>Spermatophyta</taxon>
        <taxon>Magnoliopsida</taxon>
        <taxon>eudicotyledons</taxon>
        <taxon>Gunneridae</taxon>
        <taxon>Pentapetalae</taxon>
        <taxon>rosids</taxon>
        <taxon>fabids</taxon>
        <taxon>Rosales</taxon>
        <taxon>Rhamnaceae</taxon>
        <taxon>Paliureae</taxon>
        <taxon>Ziziphus</taxon>
    </lineage>
</organism>
<reference evidence="14" key="1">
    <citation type="submission" date="2025-08" db="UniProtKB">
        <authorList>
            <consortium name="RefSeq"/>
        </authorList>
    </citation>
    <scope>IDENTIFICATION</scope>
    <source>
        <tissue evidence="14">Seedling</tissue>
    </source>
</reference>
<evidence type="ECO:0000256" key="3">
    <source>
        <dbReference type="ARBA" id="ARBA00010617"/>
    </source>
</evidence>
<comment type="cofactor">
    <cofactor evidence="1 10">
        <name>heme</name>
        <dbReference type="ChEBI" id="CHEBI:30413"/>
    </cofactor>
</comment>
<keyword evidence="5 10" id="KW-0479">Metal-binding</keyword>
<dbReference type="RefSeq" id="XP_015874250.2">
    <property type="nucleotide sequence ID" value="XM_016018764.4"/>
</dbReference>
<dbReference type="SUPFAM" id="SSF48264">
    <property type="entry name" value="Cytochrome P450"/>
    <property type="match status" value="1"/>
</dbReference>
<protein>
    <submittedName>
        <fullName evidence="14">Licodione synthase</fullName>
    </submittedName>
</protein>
<dbReference type="Pfam" id="PF00067">
    <property type="entry name" value="p450"/>
    <property type="match status" value="1"/>
</dbReference>
<evidence type="ECO:0000256" key="8">
    <source>
        <dbReference type="ARBA" id="ARBA00023033"/>
    </source>
</evidence>
<dbReference type="CDD" id="cd20655">
    <property type="entry name" value="CYP93"/>
    <property type="match status" value="1"/>
</dbReference>
<keyword evidence="8 11" id="KW-0503">Monooxygenase</keyword>
<evidence type="ECO:0000313" key="14">
    <source>
        <dbReference type="RefSeq" id="XP_015874250.2"/>
    </source>
</evidence>
<evidence type="ECO:0000256" key="9">
    <source>
        <dbReference type="ARBA" id="ARBA00023136"/>
    </source>
</evidence>
<evidence type="ECO:0000256" key="5">
    <source>
        <dbReference type="ARBA" id="ARBA00022723"/>
    </source>
</evidence>
<dbReference type="GO" id="GO:0004497">
    <property type="term" value="F:monooxygenase activity"/>
    <property type="evidence" value="ECO:0007669"/>
    <property type="project" value="UniProtKB-KW"/>
</dbReference>
<dbReference type="GO" id="GO:0005506">
    <property type="term" value="F:iron ion binding"/>
    <property type="evidence" value="ECO:0007669"/>
    <property type="project" value="InterPro"/>
</dbReference>
<keyword evidence="9" id="KW-0472">Membrane</keyword>
<evidence type="ECO:0000256" key="11">
    <source>
        <dbReference type="RuleBase" id="RU000461"/>
    </source>
</evidence>
<dbReference type="GeneID" id="107411216"/>
<dbReference type="InterPro" id="IPR036396">
    <property type="entry name" value="Cyt_P450_sf"/>
</dbReference>
<dbReference type="KEGG" id="zju:107411216"/>
<evidence type="ECO:0000256" key="6">
    <source>
        <dbReference type="ARBA" id="ARBA00023002"/>
    </source>
</evidence>
<evidence type="ECO:0000313" key="13">
    <source>
        <dbReference type="Proteomes" id="UP001652623"/>
    </source>
</evidence>
<accession>A0A6P3Z8N1</accession>
<feature type="binding site" description="axial binding residue" evidence="10">
    <location>
        <position position="455"/>
    </location>
    <ligand>
        <name>heme</name>
        <dbReference type="ChEBI" id="CHEBI:30413"/>
    </ligand>
    <ligandPart>
        <name>Fe</name>
        <dbReference type="ChEBI" id="CHEBI:18248"/>
    </ligandPart>
</feature>
<sequence length="528" mass="60378">MVVELLTLFLLVALLLRFILLQPNNDDLPPTPFALPIIGHFHLLGPLIHRSLHNLSLRYGPLFSFRLGSVPCIVVSTPDLAKQFLKTNELSFISHAYSIAISRLTYDSSLAFAPYGPYWKFIKKLTMNELLGSRPINNFLSLRARENRRLLIYLAKKSELGEAVNLTEELPKLSNSIIAHMILGTRCSSMEGRVEEARTVIRDVTKIFGEFNLSDYIWFCRRLDLQGFGKRIEDIHKRFDTLLEKIIAEREEFRKKKKEDADQETCNDQEEEEVKDFLDILLDITEDDNAEITLTRLHIKALVMDFFTAGTDTTGISTEWALAEIINHPKVLEKAREEIDRVVGKKRIVGESDGPNLPYMHAIIKETLRLHPPVPLVTRRCVEACKIEKYMIPKNTMLFVNAWAIGRDAKYWENPLEFCPERFLENRDGEKTSQKIDVKGQHFQVLPFGSGRRICPGMNLALQMLPGLLAGMVQCFDWKVVGGKTNDDDDDHHQVLKMDERPGMTAPRAHDLVCVPVARFSLFPILDP</sequence>
<proteinExistence type="inferred from homology"/>
<dbReference type="AlphaFoldDB" id="A0A6P3Z8N1"/>
<keyword evidence="4 10" id="KW-0349">Heme</keyword>
<dbReference type="PRINTS" id="PR00385">
    <property type="entry name" value="P450"/>
</dbReference>
<dbReference type="Gene3D" id="1.10.630.10">
    <property type="entry name" value="Cytochrome P450"/>
    <property type="match status" value="1"/>
</dbReference>
<evidence type="ECO:0000256" key="7">
    <source>
        <dbReference type="ARBA" id="ARBA00023004"/>
    </source>
</evidence>
<evidence type="ECO:0000256" key="12">
    <source>
        <dbReference type="SAM" id="SignalP"/>
    </source>
</evidence>
<feature type="signal peptide" evidence="12">
    <location>
        <begin position="1"/>
        <end position="21"/>
    </location>
</feature>
<feature type="chain" id="PRO_5045747536" evidence="12">
    <location>
        <begin position="22"/>
        <end position="528"/>
    </location>
</feature>
<keyword evidence="13" id="KW-1185">Reference proteome</keyword>
<evidence type="ECO:0000256" key="10">
    <source>
        <dbReference type="PIRSR" id="PIRSR602401-1"/>
    </source>
</evidence>
<dbReference type="GO" id="GO:0016020">
    <property type="term" value="C:membrane"/>
    <property type="evidence" value="ECO:0007669"/>
    <property type="project" value="UniProtKB-SubCell"/>
</dbReference>
<comment type="subcellular location">
    <subcellularLocation>
        <location evidence="2">Membrane</location>
    </subcellularLocation>
</comment>
<gene>
    <name evidence="14" type="primary">LOC107411216</name>
</gene>
<dbReference type="PROSITE" id="PS00086">
    <property type="entry name" value="CYTOCHROME_P450"/>
    <property type="match status" value="1"/>
</dbReference>
<dbReference type="InterPro" id="IPR002401">
    <property type="entry name" value="Cyt_P450_E_grp-I"/>
</dbReference>
<dbReference type="PANTHER" id="PTHR47943">
    <property type="entry name" value="CYTOCHROME P450 93A3-LIKE"/>
    <property type="match status" value="1"/>
</dbReference>
<dbReference type="PRINTS" id="PR00463">
    <property type="entry name" value="EP450I"/>
</dbReference>
<dbReference type="PANTHER" id="PTHR47943:SF8">
    <property type="entry name" value="CYTOCHROME P450"/>
    <property type="match status" value="1"/>
</dbReference>
<keyword evidence="7 10" id="KW-0408">Iron</keyword>
<keyword evidence="6 11" id="KW-0560">Oxidoreductase</keyword>